<dbReference type="AlphaFoldDB" id="A0A815DAD5"/>
<gene>
    <name evidence="2" type="ORF">GPM918_LOCUS28419</name>
    <name evidence="3" type="ORF">SRO942_LOCUS28918</name>
</gene>
<evidence type="ECO:0000313" key="4">
    <source>
        <dbReference type="Proteomes" id="UP000663829"/>
    </source>
</evidence>
<evidence type="ECO:0000313" key="3">
    <source>
        <dbReference type="EMBL" id="CAF4118805.1"/>
    </source>
</evidence>
<accession>A0A815DAD5</accession>
<proteinExistence type="predicted"/>
<dbReference type="EMBL" id="CAJOBC010036389">
    <property type="protein sequence ID" value="CAF4118805.1"/>
    <property type="molecule type" value="Genomic_DNA"/>
</dbReference>
<sequence>FREKINDSKKQLFEIKSAKISSDHQLTIFKRPIQSRHEIHKNYTHLDIQNETQLIYVVSNDEKEEEEEEDKSFELNRQLQLSTQKYLIGISSVSAGTALVLITFIVPILVIIRRSDERRLQRPLNRRRSRINSLQLQHLRIHEFL</sequence>
<evidence type="ECO:0000256" key="1">
    <source>
        <dbReference type="SAM" id="Phobius"/>
    </source>
</evidence>
<keyword evidence="1" id="KW-0812">Transmembrane</keyword>
<reference evidence="2" key="1">
    <citation type="submission" date="2021-02" db="EMBL/GenBank/DDBJ databases">
        <authorList>
            <person name="Nowell W R."/>
        </authorList>
    </citation>
    <scope>NUCLEOTIDE SEQUENCE</scope>
</reference>
<protein>
    <submittedName>
        <fullName evidence="2">Uncharacterized protein</fullName>
    </submittedName>
</protein>
<keyword evidence="1" id="KW-1133">Transmembrane helix</keyword>
<name>A0A815DAD5_9BILA</name>
<comment type="caution">
    <text evidence="2">The sequence shown here is derived from an EMBL/GenBank/DDBJ whole genome shotgun (WGS) entry which is preliminary data.</text>
</comment>
<dbReference type="Proteomes" id="UP000681722">
    <property type="component" value="Unassembled WGS sequence"/>
</dbReference>
<keyword evidence="4" id="KW-1185">Reference proteome</keyword>
<feature type="transmembrane region" description="Helical" evidence="1">
    <location>
        <begin position="86"/>
        <end position="112"/>
    </location>
</feature>
<feature type="non-terminal residue" evidence="2">
    <location>
        <position position="1"/>
    </location>
</feature>
<keyword evidence="1" id="KW-0472">Membrane</keyword>
<organism evidence="2 4">
    <name type="scientific">Didymodactylos carnosus</name>
    <dbReference type="NCBI Taxonomy" id="1234261"/>
    <lineage>
        <taxon>Eukaryota</taxon>
        <taxon>Metazoa</taxon>
        <taxon>Spiralia</taxon>
        <taxon>Gnathifera</taxon>
        <taxon>Rotifera</taxon>
        <taxon>Eurotatoria</taxon>
        <taxon>Bdelloidea</taxon>
        <taxon>Philodinida</taxon>
        <taxon>Philodinidae</taxon>
        <taxon>Didymodactylos</taxon>
    </lineage>
</organism>
<dbReference type="Proteomes" id="UP000663829">
    <property type="component" value="Unassembled WGS sequence"/>
</dbReference>
<dbReference type="EMBL" id="CAJNOQ010012386">
    <property type="protein sequence ID" value="CAF1298885.1"/>
    <property type="molecule type" value="Genomic_DNA"/>
</dbReference>
<evidence type="ECO:0000313" key="2">
    <source>
        <dbReference type="EMBL" id="CAF1298885.1"/>
    </source>
</evidence>